<keyword evidence="6" id="KW-0445">Lipid transport</keyword>
<feature type="compositionally biased region" description="Polar residues" evidence="11">
    <location>
        <begin position="904"/>
        <end position="913"/>
    </location>
</feature>
<comment type="subcellular location">
    <subcellularLocation>
        <location evidence="10">Endoplasmic reticulum membrane</location>
        <topology evidence="10">Single-pass type I membrane protein</topology>
    </subcellularLocation>
    <subcellularLocation>
        <location evidence="1">Membrane</location>
        <topology evidence="1">Multi-pass membrane protein</topology>
    </subcellularLocation>
    <text evidence="10">The ERMES/MDM complex localizes to a few discrete foci (around 10 per single cell), that represent mitochondria-endoplasmic reticulum junctions. These foci are often found next to mtDNA nucleoids.</text>
</comment>
<feature type="transmembrane region" description="Helical" evidence="12">
    <location>
        <begin position="567"/>
        <end position="586"/>
    </location>
</feature>
<name>A0AAD4EZZ1_9PEZI</name>
<evidence type="ECO:0000256" key="7">
    <source>
        <dbReference type="ARBA" id="ARBA00023121"/>
    </source>
</evidence>
<evidence type="ECO:0000256" key="11">
    <source>
        <dbReference type="SAM" id="MobiDB-lite"/>
    </source>
</evidence>
<dbReference type="InterPro" id="IPR019411">
    <property type="entry name" value="MMM1_dom"/>
</dbReference>
<dbReference type="GO" id="GO:0046474">
    <property type="term" value="P:glycerophospholipid biosynthetic process"/>
    <property type="evidence" value="ECO:0007669"/>
    <property type="project" value="TreeGrafter"/>
</dbReference>
<feature type="transmembrane region" description="Helical" evidence="12">
    <location>
        <begin position="20"/>
        <end position="39"/>
    </location>
</feature>
<feature type="transmembrane region" description="Helical" evidence="12">
    <location>
        <begin position="624"/>
        <end position="646"/>
    </location>
</feature>
<dbReference type="HAMAP" id="MF_03103">
    <property type="entry name" value="Mmm1"/>
    <property type="match status" value="1"/>
</dbReference>
<evidence type="ECO:0000259" key="13">
    <source>
        <dbReference type="PROSITE" id="PS51847"/>
    </source>
</evidence>
<feature type="domain" description="SMP-LTD" evidence="13">
    <location>
        <begin position="117"/>
        <end position="333"/>
    </location>
</feature>
<dbReference type="CDD" id="cd21671">
    <property type="entry name" value="SMP_Mmm1"/>
    <property type="match status" value="1"/>
</dbReference>
<dbReference type="InterPro" id="IPR049941">
    <property type="entry name" value="LPLAT_7/PORCN-like"/>
</dbReference>
<comment type="caution">
    <text evidence="14">The sequence shown here is derived from an EMBL/GenBank/DDBJ whole genome shotgun (WGS) entry which is preliminary data.</text>
</comment>
<keyword evidence="2" id="KW-0813">Transport</keyword>
<evidence type="ECO:0000313" key="15">
    <source>
        <dbReference type="Proteomes" id="UP001197093"/>
    </source>
</evidence>
<feature type="region of interest" description="Disordered" evidence="11">
    <location>
        <begin position="885"/>
        <end position="925"/>
    </location>
</feature>
<dbReference type="Pfam" id="PF10296">
    <property type="entry name" value="MMM1"/>
    <property type="match status" value="1"/>
</dbReference>
<feature type="compositionally biased region" description="Low complexity" evidence="11">
    <location>
        <begin position="885"/>
        <end position="895"/>
    </location>
</feature>
<keyword evidence="4 10" id="KW-0812">Transmembrane</keyword>
<dbReference type="GO" id="GO:0006869">
    <property type="term" value="P:lipid transport"/>
    <property type="evidence" value="ECO:0007669"/>
    <property type="project" value="UniProtKB-KW"/>
</dbReference>
<keyword evidence="5 10" id="KW-1133">Transmembrane helix</keyword>
<evidence type="ECO:0000256" key="3">
    <source>
        <dbReference type="ARBA" id="ARBA00022679"/>
    </source>
</evidence>
<evidence type="ECO:0000256" key="12">
    <source>
        <dbReference type="SAM" id="Phobius"/>
    </source>
</evidence>
<gene>
    <name evidence="10" type="primary">MMM1</name>
    <name evidence="14" type="ORF">NEMBOFW57_000544</name>
</gene>
<protein>
    <recommendedName>
        <fullName evidence="10">Maintenance of mitochondrial morphology protein 1</fullName>
    </recommendedName>
</protein>
<keyword evidence="3" id="KW-0808">Transferase</keyword>
<keyword evidence="10" id="KW-0256">Endoplasmic reticulum</keyword>
<feature type="topological domain" description="Cytoplasmic" evidence="10">
    <location>
        <begin position="41"/>
        <end position="944"/>
    </location>
</feature>
<dbReference type="InterPro" id="IPR031468">
    <property type="entry name" value="SMP_LBD"/>
</dbReference>
<organism evidence="14 15">
    <name type="scientific">Staphylotrichum longicolle</name>
    <dbReference type="NCBI Taxonomy" id="669026"/>
    <lineage>
        <taxon>Eukaryota</taxon>
        <taxon>Fungi</taxon>
        <taxon>Dikarya</taxon>
        <taxon>Ascomycota</taxon>
        <taxon>Pezizomycotina</taxon>
        <taxon>Sordariomycetes</taxon>
        <taxon>Sordariomycetidae</taxon>
        <taxon>Sordariales</taxon>
        <taxon>Chaetomiaceae</taxon>
        <taxon>Staphylotrichum</taxon>
    </lineage>
</organism>
<evidence type="ECO:0000256" key="10">
    <source>
        <dbReference type="HAMAP-Rule" id="MF_03103"/>
    </source>
</evidence>
<feature type="transmembrane region" description="Helical" evidence="12">
    <location>
        <begin position="819"/>
        <end position="839"/>
    </location>
</feature>
<dbReference type="GO" id="GO:0032865">
    <property type="term" value="C:ERMES complex"/>
    <property type="evidence" value="ECO:0007669"/>
    <property type="project" value="UniProtKB-UniRule"/>
</dbReference>
<dbReference type="AlphaFoldDB" id="A0AAD4EZZ1"/>
<dbReference type="GO" id="GO:0047184">
    <property type="term" value="F:1-acylglycerophosphocholine O-acyltransferase activity"/>
    <property type="evidence" value="ECO:0007669"/>
    <property type="project" value="TreeGrafter"/>
</dbReference>
<proteinExistence type="inferred from homology"/>
<dbReference type="GO" id="GO:0008289">
    <property type="term" value="F:lipid binding"/>
    <property type="evidence" value="ECO:0007669"/>
    <property type="project" value="UniProtKB-KW"/>
</dbReference>
<evidence type="ECO:0000256" key="2">
    <source>
        <dbReference type="ARBA" id="ARBA00022448"/>
    </source>
</evidence>
<dbReference type="GO" id="GO:0045040">
    <property type="term" value="P:protein insertion into mitochondrial outer membrane"/>
    <property type="evidence" value="ECO:0007669"/>
    <property type="project" value="UniProtKB-UniRule"/>
</dbReference>
<dbReference type="EMBL" id="JAHCVI010000001">
    <property type="protein sequence ID" value="KAG7290541.1"/>
    <property type="molecule type" value="Genomic_DNA"/>
</dbReference>
<comment type="subunit">
    <text evidence="10">Homodimer. Component of the ER-mitochondria encounter structure (ERMES) or MDM complex, composed of MMM1, MDM10, MDM12 and MDM34. A MMM1 homodimer associates with one molecule of MDM12 on each side in a pairwise head-to-tail manner, and the SMP-LTD domains of MMM1 and MDM12 generate a continuous hydrophobic tunnel for phospholipid trafficking.</text>
</comment>
<sequence length="944" mass="105748">MAQDVCPAKPEPAFSFAQGFMLGQISIVFLLAAFIKFFIFGDPPSPDVTAALRASERRSRTLAHKKSLLNLRESNKRQAGQQPALNKKKSSILRSGPPTLTIGSILDKTYYKVDSHQPESLDWFNVLVAQTIAQFRSDAQHDDAILTSLTKALNGTSRPDFLDEIRVTELTLGEDFPIFSNCRIIPVDDDGLSFQPGKPFDPNMATREGARLQARMDVDLSDMITLAVETKLLLNFPKRLSAVLPVALSVSVVRFSGTLSFSFVPSNPSENTPTKMTFTFLDDYRLDFSIRSLLGSRSRLQDVPKIAQLIESRLHSWFDERCVEPRFQEIALPSAWPRKKNMREVTADRSISKAAGTETAKGLRGEARKELETEMDAQADRVNESLRYRRRPRAEDAFSEDLSAFAYLGDKVGAGPDELKLIFSILISYPLAGVLKRVPDARPAYKNLFSLSISLFFLVGLFDLWDGLRTLLISASGAYAIAKFLRGSRYMPWVGFVFLMSHMSVNHIARQAANSPSSVDITGAQMVLVMKLSAFCWNVADGLLPEAELSDFQKDRRLTELPNLLDYAGFVFFFPSLLVGPAFDFAEYRRWLDTSMFEVPANVDPAKKPPTRRKRKIPRSGTPAMLKLVTSLVWIFTFLKLSAYFYPTVLLEDSYIQYGFLRRLFILHMVGFTARTKYYGVWTLSEGACILAGLGYNGVDPLTGKVAWNRLQNIDPWGVEFAQNTRGYLEAWNINTNKWLRNYIYLRVTPKGKKPGFRASMATFTTSAFWHGFYPGYYLAFVLASFIQTVAKNMRRSFRPFFLDPKTGAALPSKKLYDVASWLTTQLTFSFAVAPFLILSFSGSVLAWSRVYFYAVIGTAALTAFFASPAKVFLKKEIEKRNAKAGAANGKAAGSKSDDGKLSRSASTDSLASRTPVMGITPDLEREFDDAMSEIRAFEAKKRK</sequence>
<keyword evidence="9" id="KW-0012">Acyltransferase</keyword>
<dbReference type="Pfam" id="PF03062">
    <property type="entry name" value="MBOAT"/>
    <property type="match status" value="1"/>
</dbReference>
<keyword evidence="15" id="KW-1185">Reference proteome</keyword>
<dbReference type="PANTHER" id="PTHR13906">
    <property type="entry name" value="PORCUPINE"/>
    <property type="match status" value="1"/>
</dbReference>
<dbReference type="GO" id="GO:0003841">
    <property type="term" value="F:1-acylglycerol-3-phosphate O-acyltransferase activity"/>
    <property type="evidence" value="ECO:0007669"/>
    <property type="project" value="TreeGrafter"/>
</dbReference>
<dbReference type="Proteomes" id="UP001197093">
    <property type="component" value="Unassembled WGS sequence"/>
</dbReference>
<feature type="topological domain" description="Lumenal" evidence="10">
    <location>
        <begin position="1"/>
        <end position="19"/>
    </location>
</feature>
<accession>A0AAD4EZZ1</accession>
<feature type="transmembrane region" description="Helical" evidence="12">
    <location>
        <begin position="768"/>
        <end position="791"/>
    </location>
</feature>
<reference evidence="14" key="1">
    <citation type="submission" date="2023-02" db="EMBL/GenBank/DDBJ databases">
        <authorList>
            <person name="Palmer J.M."/>
        </authorList>
    </citation>
    <scope>NUCLEOTIDE SEQUENCE</scope>
    <source>
        <strain evidence="14">FW57</strain>
    </source>
</reference>
<evidence type="ECO:0000256" key="4">
    <source>
        <dbReference type="ARBA" id="ARBA00022692"/>
    </source>
</evidence>
<dbReference type="GO" id="GO:0005789">
    <property type="term" value="C:endoplasmic reticulum membrane"/>
    <property type="evidence" value="ECO:0007669"/>
    <property type="project" value="UniProtKB-SubCell"/>
</dbReference>
<feature type="transmembrane region" description="Helical" evidence="12">
    <location>
        <begin position="851"/>
        <end position="874"/>
    </location>
</feature>
<evidence type="ECO:0000256" key="1">
    <source>
        <dbReference type="ARBA" id="ARBA00004141"/>
    </source>
</evidence>
<evidence type="ECO:0000256" key="5">
    <source>
        <dbReference type="ARBA" id="ARBA00022989"/>
    </source>
</evidence>
<comment type="similarity">
    <text evidence="10">Belongs to the MMM1 family.</text>
</comment>
<dbReference type="GO" id="GO:0030258">
    <property type="term" value="P:lipid modification"/>
    <property type="evidence" value="ECO:0007669"/>
    <property type="project" value="TreeGrafter"/>
</dbReference>
<keyword evidence="7" id="KW-0446">Lipid-binding</keyword>
<evidence type="ECO:0000313" key="14">
    <source>
        <dbReference type="EMBL" id="KAG7290541.1"/>
    </source>
</evidence>
<dbReference type="PANTHER" id="PTHR13906:SF4">
    <property type="entry name" value="LYSOPHOSPHOLIPID ACYLTRANSFERASE 6"/>
    <property type="match status" value="1"/>
</dbReference>
<feature type="region of interest" description="Disordered" evidence="11">
    <location>
        <begin position="72"/>
        <end position="95"/>
    </location>
</feature>
<dbReference type="InterPro" id="IPR027537">
    <property type="entry name" value="Mmm1"/>
</dbReference>
<evidence type="ECO:0000256" key="9">
    <source>
        <dbReference type="ARBA" id="ARBA00023315"/>
    </source>
</evidence>
<keyword evidence="8 10" id="KW-0472">Membrane</keyword>
<evidence type="ECO:0000256" key="8">
    <source>
        <dbReference type="ARBA" id="ARBA00023136"/>
    </source>
</evidence>
<dbReference type="PROSITE" id="PS51847">
    <property type="entry name" value="SMP"/>
    <property type="match status" value="1"/>
</dbReference>
<dbReference type="InterPro" id="IPR004299">
    <property type="entry name" value="MBOAT_fam"/>
</dbReference>
<comment type="function">
    <text evidence="10">Component of the ERMES/MDM complex, which serves as a molecular tether to connect the endoplasmic reticulum (ER) and mitochondria. Components of this complex are involved in the control of mitochondrial shape and protein biogenesis, and function in nonvesicular lipid trafficking between the ER and mitochondria. The MDM12-MMM1 subcomplex functions in the major beta-barrel assembly pathway that is responsible for biogenesis of all outer membrane beta-barrel proteins, and acts in a late step after the SAM complex. The MDM10-MDM12-MMM1 subcomplex further acts in the TOM40-specific pathway after the action of the MDM12-MMM1 complex. Essential for establishing and maintaining the structure of mitochondria and maintenance of mtDNA nucleoids.</text>
</comment>
<evidence type="ECO:0000256" key="6">
    <source>
        <dbReference type="ARBA" id="ARBA00023055"/>
    </source>
</evidence>